<dbReference type="AlphaFoldDB" id="A0A2C5Z4C2"/>
<dbReference type="PANTHER" id="PTHR46910">
    <property type="entry name" value="TRANSCRIPTION FACTOR PDR1"/>
    <property type="match status" value="1"/>
</dbReference>
<dbReference type="PROSITE" id="PS00463">
    <property type="entry name" value="ZN2_CY6_FUNGAL_1"/>
    <property type="match status" value="1"/>
</dbReference>
<evidence type="ECO:0000259" key="6">
    <source>
        <dbReference type="PROSITE" id="PS50048"/>
    </source>
</evidence>
<dbReference type="Pfam" id="PF04082">
    <property type="entry name" value="Fungal_trans"/>
    <property type="match status" value="1"/>
</dbReference>
<feature type="domain" description="Zn(2)-C6 fungal-type" evidence="6">
    <location>
        <begin position="22"/>
        <end position="52"/>
    </location>
</feature>
<organism evidence="7 8">
    <name type="scientific">Ophiocordyceps camponoti-rufipedis</name>
    <dbReference type="NCBI Taxonomy" id="2004952"/>
    <lineage>
        <taxon>Eukaryota</taxon>
        <taxon>Fungi</taxon>
        <taxon>Dikarya</taxon>
        <taxon>Ascomycota</taxon>
        <taxon>Pezizomycotina</taxon>
        <taxon>Sordariomycetes</taxon>
        <taxon>Hypocreomycetidae</taxon>
        <taxon>Hypocreales</taxon>
        <taxon>Ophiocordycipitaceae</taxon>
        <taxon>Ophiocordyceps</taxon>
    </lineage>
</organism>
<keyword evidence="4" id="KW-0539">Nucleus</keyword>
<dbReference type="GO" id="GO:0003677">
    <property type="term" value="F:DNA binding"/>
    <property type="evidence" value="ECO:0007669"/>
    <property type="project" value="UniProtKB-KW"/>
</dbReference>
<evidence type="ECO:0000256" key="3">
    <source>
        <dbReference type="ARBA" id="ARBA00023125"/>
    </source>
</evidence>
<evidence type="ECO:0000313" key="7">
    <source>
        <dbReference type="EMBL" id="PHH74031.1"/>
    </source>
</evidence>
<name>A0A2C5Z4C2_9HYPO</name>
<dbReference type="Pfam" id="PF00172">
    <property type="entry name" value="Zn_clus"/>
    <property type="match status" value="1"/>
</dbReference>
<protein>
    <recommendedName>
        <fullName evidence="6">Zn(2)-C6 fungal-type domain-containing protein</fullName>
    </recommendedName>
</protein>
<dbReference type="GO" id="GO:0006351">
    <property type="term" value="P:DNA-templated transcription"/>
    <property type="evidence" value="ECO:0007669"/>
    <property type="project" value="InterPro"/>
</dbReference>
<feature type="region of interest" description="Disordered" evidence="5">
    <location>
        <begin position="160"/>
        <end position="179"/>
    </location>
</feature>
<evidence type="ECO:0000256" key="1">
    <source>
        <dbReference type="ARBA" id="ARBA00004123"/>
    </source>
</evidence>
<gene>
    <name evidence="7" type="ORF">CDD80_3414</name>
</gene>
<keyword evidence="2" id="KW-0479">Metal-binding</keyword>
<dbReference type="SMART" id="SM00066">
    <property type="entry name" value="GAL4"/>
    <property type="match status" value="1"/>
</dbReference>
<keyword evidence="8" id="KW-1185">Reference proteome</keyword>
<reference evidence="7 8" key="1">
    <citation type="submission" date="2017-06" db="EMBL/GenBank/DDBJ databases">
        <title>Ant-infecting Ophiocordyceps genomes reveal a high diversity of potential behavioral manipulation genes and a possible major role for enterotoxins.</title>
        <authorList>
            <person name="De Bekker C."/>
            <person name="Evans H.C."/>
            <person name="Brachmann A."/>
            <person name="Hughes D.P."/>
        </authorList>
    </citation>
    <scope>NUCLEOTIDE SEQUENCE [LARGE SCALE GENOMIC DNA]</scope>
    <source>
        <strain evidence="7 8">Map16</strain>
    </source>
</reference>
<dbReference type="Gene3D" id="4.10.240.10">
    <property type="entry name" value="Zn(2)-C6 fungal-type DNA-binding domain"/>
    <property type="match status" value="1"/>
</dbReference>
<feature type="compositionally biased region" description="Polar residues" evidence="5">
    <location>
        <begin position="102"/>
        <end position="111"/>
    </location>
</feature>
<dbReference type="InterPro" id="IPR001138">
    <property type="entry name" value="Zn2Cys6_DnaBD"/>
</dbReference>
<dbReference type="PANTHER" id="PTHR46910:SF3">
    <property type="entry name" value="HALOTOLERANCE PROTEIN 9-RELATED"/>
    <property type="match status" value="1"/>
</dbReference>
<sequence length="704" mass="77584">MLPDMDRATDRPLTKRLRASLACNGCRQTKSKCDGGRPMCERCVRNGSSCVYSQSGHDKRMQRQDERRANLVLMNRIKELEDRLAAVTTNGTGPDDVDREQLPNSDGSESTADAIATGVFDQPPARDVGYFGSSSNHAFFWSLSASIEAVSRRDARGQDLSRLIPPAPPPLAPERRPSDGLGDDAFPGLKVAVAWSMRFFHTVGAVLPYVDESDVLAHLDAIDGAGRGWQAVDQSTQSLLSIIFAHALYTLDDRSPEPYYRRALALMDTKAAYVPTISSLQALLLTGRFQQNTQRSMESWAPHYMAVRVAYQLGIHAPASYKQLGVHDKELRSRLWFAVVNQDRVLTSNLARPSLVPQQHVRPEIAEFLDAARPSKSREMNCSRDSISYFCRLISLYEIQGSAVETIYGANINCSSRLAMGDLLAKTMDLVWKLDEWRTRAVLVADVDQFPATALESRRFSVLLTIFHYRARMLVHGSLLMRVLERVTGSSDQDASSAAVDDASLSLLSNYLRDLRDWLRLIEAILNLDGSFLACNVGWWSSNYMMVSTCIHAFAFWMLTDKMQSSTVGMHSAEAEAFLRSNLDMLRRVGGSSIMSRKAHRCLERYLDILKTIRSIRDSSVVSDSNPSGSVGDRTELSALTPAAALAPSGQWTSMTTTAAAGEGGLATGDVFAAPMDFLGGVGQVDFMYSGFLDVGDFDAAGFN</sequence>
<evidence type="ECO:0000256" key="4">
    <source>
        <dbReference type="ARBA" id="ARBA00023242"/>
    </source>
</evidence>
<dbReference type="GO" id="GO:0008270">
    <property type="term" value="F:zinc ion binding"/>
    <property type="evidence" value="ECO:0007669"/>
    <property type="project" value="InterPro"/>
</dbReference>
<evidence type="ECO:0000313" key="8">
    <source>
        <dbReference type="Proteomes" id="UP000226431"/>
    </source>
</evidence>
<dbReference type="InterPro" id="IPR007219">
    <property type="entry name" value="XnlR_reg_dom"/>
</dbReference>
<evidence type="ECO:0000256" key="2">
    <source>
        <dbReference type="ARBA" id="ARBA00022723"/>
    </source>
</evidence>
<accession>A0A2C5Z4C2</accession>
<dbReference type="OrthoDB" id="3364175at2759"/>
<comment type="caution">
    <text evidence="7">The sequence shown here is derived from an EMBL/GenBank/DDBJ whole genome shotgun (WGS) entry which is preliminary data.</text>
</comment>
<evidence type="ECO:0000256" key="5">
    <source>
        <dbReference type="SAM" id="MobiDB-lite"/>
    </source>
</evidence>
<dbReference type="GO" id="GO:0000981">
    <property type="term" value="F:DNA-binding transcription factor activity, RNA polymerase II-specific"/>
    <property type="evidence" value="ECO:0007669"/>
    <property type="project" value="InterPro"/>
</dbReference>
<dbReference type="CDD" id="cd12148">
    <property type="entry name" value="fungal_TF_MHR"/>
    <property type="match status" value="1"/>
</dbReference>
<dbReference type="CDD" id="cd00067">
    <property type="entry name" value="GAL4"/>
    <property type="match status" value="1"/>
</dbReference>
<dbReference type="GO" id="GO:0005634">
    <property type="term" value="C:nucleus"/>
    <property type="evidence" value="ECO:0007669"/>
    <property type="project" value="UniProtKB-SubCell"/>
</dbReference>
<dbReference type="InterPro" id="IPR050987">
    <property type="entry name" value="AtrR-like"/>
</dbReference>
<dbReference type="SUPFAM" id="SSF57701">
    <property type="entry name" value="Zn2/Cys6 DNA-binding domain"/>
    <property type="match status" value="1"/>
</dbReference>
<proteinExistence type="predicted"/>
<dbReference type="InterPro" id="IPR036864">
    <property type="entry name" value="Zn2-C6_fun-type_DNA-bd_sf"/>
</dbReference>
<dbReference type="Proteomes" id="UP000226431">
    <property type="component" value="Unassembled WGS sequence"/>
</dbReference>
<feature type="region of interest" description="Disordered" evidence="5">
    <location>
        <begin position="87"/>
        <end position="111"/>
    </location>
</feature>
<keyword evidence="3" id="KW-0238">DNA-binding</keyword>
<dbReference type="PROSITE" id="PS50048">
    <property type="entry name" value="ZN2_CY6_FUNGAL_2"/>
    <property type="match status" value="1"/>
</dbReference>
<dbReference type="EMBL" id="NJES01000301">
    <property type="protein sequence ID" value="PHH74031.1"/>
    <property type="molecule type" value="Genomic_DNA"/>
</dbReference>
<comment type="subcellular location">
    <subcellularLocation>
        <location evidence="1">Nucleus</location>
    </subcellularLocation>
</comment>